<keyword evidence="2" id="KW-1185">Reference proteome</keyword>
<comment type="caution">
    <text evidence="1">The sequence shown here is derived from an EMBL/GenBank/DDBJ whole genome shotgun (WGS) entry which is preliminary data.</text>
</comment>
<reference evidence="2" key="1">
    <citation type="journal article" date="2024" name="Proc. Natl. Acad. Sci. U.S.A.">
        <title>Extraordinary preservation of gene collinearity over three hundred million years revealed in homosporous lycophytes.</title>
        <authorList>
            <person name="Li C."/>
            <person name="Wickell D."/>
            <person name="Kuo L.Y."/>
            <person name="Chen X."/>
            <person name="Nie B."/>
            <person name="Liao X."/>
            <person name="Peng D."/>
            <person name="Ji J."/>
            <person name="Jenkins J."/>
            <person name="Williams M."/>
            <person name="Shu S."/>
            <person name="Plott C."/>
            <person name="Barry K."/>
            <person name="Rajasekar S."/>
            <person name="Grimwood J."/>
            <person name="Han X."/>
            <person name="Sun S."/>
            <person name="Hou Z."/>
            <person name="He W."/>
            <person name="Dai G."/>
            <person name="Sun C."/>
            <person name="Schmutz J."/>
            <person name="Leebens-Mack J.H."/>
            <person name="Li F.W."/>
            <person name="Wang L."/>
        </authorList>
    </citation>
    <scope>NUCLEOTIDE SEQUENCE [LARGE SCALE GENOMIC DNA]</scope>
    <source>
        <strain evidence="2">cv. PW_Plant_1</strain>
    </source>
</reference>
<name>A0ACC2ASE4_DIPCM</name>
<evidence type="ECO:0000313" key="2">
    <source>
        <dbReference type="Proteomes" id="UP001162992"/>
    </source>
</evidence>
<organism evidence="1 2">
    <name type="scientific">Diphasiastrum complanatum</name>
    <name type="common">Issler's clubmoss</name>
    <name type="synonym">Lycopodium complanatum</name>
    <dbReference type="NCBI Taxonomy" id="34168"/>
    <lineage>
        <taxon>Eukaryota</taxon>
        <taxon>Viridiplantae</taxon>
        <taxon>Streptophyta</taxon>
        <taxon>Embryophyta</taxon>
        <taxon>Tracheophyta</taxon>
        <taxon>Lycopodiopsida</taxon>
        <taxon>Lycopodiales</taxon>
        <taxon>Lycopodiaceae</taxon>
        <taxon>Lycopodioideae</taxon>
        <taxon>Diphasiastrum</taxon>
    </lineage>
</organism>
<protein>
    <submittedName>
        <fullName evidence="1">Uncharacterized protein</fullName>
    </submittedName>
</protein>
<dbReference type="Proteomes" id="UP001162992">
    <property type="component" value="Chromosome 19"/>
</dbReference>
<sequence>MGRNIMGKPISPPLRTDPIPNIDSKSGYDTVTGIYHSKFLPIDLPSNPFLDIVTHIFYLNRGTRKALVNASTGRSLTYEDLYGRVRAAAAGLSQIGIGHGDVVMIVAPNSIENVVAMLAVMFAGGVVTSANPVSTVSEIANQVKDSNPKLIVTIRQLVGKVVSFQLPLLLLGADQTPPTISTALPTFFFSHLLSSDPNKLPAFRFHQRDTAALFYSSGTTGLSKGVIISHRNLIAATTQMEQQGPDEVETYLSIVPTFHIYGFSQVTCATLRMGHTIVIMPQFDFEQMLVAIERYRVTILPIVPPIVNLLIKSSLASKYDLTSLKLVASGGAPLNKEVSDAFAERYPHVIFRQAYALTETCCIGTMPNMEDTQHQGSVGLLWATLKAKVVDVETGRCLPPNAKGELWLHGPSITKGYLNDQATTSTSFDAEGWLYTGDFVYFDKEGYLYVVDRIKELIKYKAFQVAPAELEAILLQHPEINDAAVIGYPDKDAGEIPMAFIVRSEKSTLSEDNIKAYIAQQVAPYKKIRRVVFIDEIPKSAIGKTLRQELVTLSTSKL</sequence>
<accession>A0ACC2ASE4</accession>
<evidence type="ECO:0000313" key="1">
    <source>
        <dbReference type="EMBL" id="KAJ7520454.1"/>
    </source>
</evidence>
<gene>
    <name evidence="1" type="ORF">O6H91_19G006500</name>
</gene>
<proteinExistence type="predicted"/>
<dbReference type="EMBL" id="CM055110">
    <property type="protein sequence ID" value="KAJ7520454.1"/>
    <property type="molecule type" value="Genomic_DNA"/>
</dbReference>